<name>A0A4R8ZKA2_9MICO</name>
<dbReference type="InterPro" id="IPR010982">
    <property type="entry name" value="Lambda_DNA-bd_dom_sf"/>
</dbReference>
<dbReference type="Gene3D" id="1.10.260.40">
    <property type="entry name" value="lambda repressor-like DNA-binding domains"/>
    <property type="match status" value="1"/>
</dbReference>
<comment type="caution">
    <text evidence="1">The sequence shown here is derived from an EMBL/GenBank/DDBJ whole genome shotgun (WGS) entry which is preliminary data.</text>
</comment>
<dbReference type="OrthoDB" id="3724431at2"/>
<accession>A0A4R8ZKA2</accession>
<evidence type="ECO:0000313" key="2">
    <source>
        <dbReference type="Proteomes" id="UP000298424"/>
    </source>
</evidence>
<dbReference type="GO" id="GO:0003677">
    <property type="term" value="F:DNA binding"/>
    <property type="evidence" value="ECO:0007669"/>
    <property type="project" value="InterPro"/>
</dbReference>
<protein>
    <submittedName>
        <fullName evidence="1">Uncharacterized protein</fullName>
    </submittedName>
</protein>
<gene>
    <name evidence="1" type="ORF">E3T27_04900</name>
</gene>
<reference evidence="1 2" key="1">
    <citation type="submission" date="2019-03" db="EMBL/GenBank/DDBJ databases">
        <title>Genomics of glacier-inhabiting Cryobacterium strains.</title>
        <authorList>
            <person name="Liu Q."/>
            <person name="Xin Y.-H."/>
        </authorList>
    </citation>
    <scope>NUCLEOTIDE SEQUENCE [LARGE SCALE GENOMIC DNA]</scope>
    <source>
        <strain evidence="1 2">TMT1-1</strain>
    </source>
</reference>
<proteinExistence type="predicted"/>
<dbReference type="Proteomes" id="UP000298424">
    <property type="component" value="Unassembled WGS sequence"/>
</dbReference>
<keyword evidence="2" id="KW-1185">Reference proteome</keyword>
<evidence type="ECO:0000313" key="1">
    <source>
        <dbReference type="EMBL" id="TFD27832.1"/>
    </source>
</evidence>
<dbReference type="EMBL" id="SOGT01000005">
    <property type="protein sequence ID" value="TFD27832.1"/>
    <property type="molecule type" value="Genomic_DNA"/>
</dbReference>
<dbReference type="AlphaFoldDB" id="A0A4R8ZKA2"/>
<organism evidence="1 2">
    <name type="scientific">Cryobacterium lyxosi</name>
    <dbReference type="NCBI Taxonomy" id="1259228"/>
    <lineage>
        <taxon>Bacteria</taxon>
        <taxon>Bacillati</taxon>
        <taxon>Actinomycetota</taxon>
        <taxon>Actinomycetes</taxon>
        <taxon>Micrococcales</taxon>
        <taxon>Microbacteriaceae</taxon>
        <taxon>Cryobacterium</taxon>
    </lineage>
</organism>
<sequence>MPEHESPTPSPRPTVSPQVELARKLNLLLDVVVAEGNTPYTYKQIEHGLKNKGVALSRARWAYMITGEGPLVTDAALLTGIGEFFRIPPEYLLHSDGELPDRVDAQLTFVKSLRVRRVVSFAARMLGDVSPETLRSITELLEAEPPDLDAPESETRRRHEV</sequence>